<keyword evidence="2" id="KW-1185">Reference proteome</keyword>
<dbReference type="AlphaFoldDB" id="A0A5B6WTU7"/>
<evidence type="ECO:0000313" key="2">
    <source>
        <dbReference type="Proteomes" id="UP000325315"/>
    </source>
</evidence>
<name>A0A5B6WTU7_9ROSI</name>
<dbReference type="Proteomes" id="UP000325315">
    <property type="component" value="Unassembled WGS sequence"/>
</dbReference>
<sequence length="130" mass="15053">MCPIFGDSMDSGQLHDLVYMEERGIVECLDRVISNNVWNFVFSNSVVTYLPQLKPDHIPLRLSLMLDCHCSRRRPFRFLAGWVKHLGFLDFVKENWGVSTNILTTHSDFTSKLSDRTMRCMVTLTPVRSN</sequence>
<protein>
    <submittedName>
        <fullName evidence="1">(+)-neomenthol dehydrogenase-like</fullName>
    </submittedName>
</protein>
<gene>
    <name evidence="1" type="ORF">EPI10_006976</name>
</gene>
<evidence type="ECO:0000313" key="1">
    <source>
        <dbReference type="EMBL" id="KAA3484923.1"/>
    </source>
</evidence>
<accession>A0A5B6WTU7</accession>
<comment type="caution">
    <text evidence="1">The sequence shown here is derived from an EMBL/GenBank/DDBJ whole genome shotgun (WGS) entry which is preliminary data.</text>
</comment>
<dbReference type="EMBL" id="SMMG02000002">
    <property type="protein sequence ID" value="KAA3484923.1"/>
    <property type="molecule type" value="Genomic_DNA"/>
</dbReference>
<proteinExistence type="predicted"/>
<dbReference type="PANTHER" id="PTHR33710:SF77">
    <property type="entry name" value="DNASE I-LIKE SUPERFAMILY PROTEIN"/>
    <property type="match status" value="1"/>
</dbReference>
<dbReference type="PANTHER" id="PTHR33710">
    <property type="entry name" value="BNAC02G09200D PROTEIN"/>
    <property type="match status" value="1"/>
</dbReference>
<reference evidence="2" key="1">
    <citation type="journal article" date="2019" name="Plant Biotechnol. J.">
        <title>Genome sequencing of the Australian wild diploid species Gossypium australe highlights disease resistance and delayed gland morphogenesis.</title>
        <authorList>
            <person name="Cai Y."/>
            <person name="Cai X."/>
            <person name="Wang Q."/>
            <person name="Wang P."/>
            <person name="Zhang Y."/>
            <person name="Cai C."/>
            <person name="Xu Y."/>
            <person name="Wang K."/>
            <person name="Zhou Z."/>
            <person name="Wang C."/>
            <person name="Geng S."/>
            <person name="Li B."/>
            <person name="Dong Q."/>
            <person name="Hou Y."/>
            <person name="Wang H."/>
            <person name="Ai P."/>
            <person name="Liu Z."/>
            <person name="Yi F."/>
            <person name="Sun M."/>
            <person name="An G."/>
            <person name="Cheng J."/>
            <person name="Zhang Y."/>
            <person name="Shi Q."/>
            <person name="Xie Y."/>
            <person name="Shi X."/>
            <person name="Chang Y."/>
            <person name="Huang F."/>
            <person name="Chen Y."/>
            <person name="Hong S."/>
            <person name="Mi L."/>
            <person name="Sun Q."/>
            <person name="Zhang L."/>
            <person name="Zhou B."/>
            <person name="Peng R."/>
            <person name="Zhang X."/>
            <person name="Liu F."/>
        </authorList>
    </citation>
    <scope>NUCLEOTIDE SEQUENCE [LARGE SCALE GENOMIC DNA]</scope>
    <source>
        <strain evidence="2">cv. PA1801</strain>
    </source>
</reference>
<dbReference type="OrthoDB" id="1435943at2759"/>
<organism evidence="1 2">
    <name type="scientific">Gossypium australe</name>
    <dbReference type="NCBI Taxonomy" id="47621"/>
    <lineage>
        <taxon>Eukaryota</taxon>
        <taxon>Viridiplantae</taxon>
        <taxon>Streptophyta</taxon>
        <taxon>Embryophyta</taxon>
        <taxon>Tracheophyta</taxon>
        <taxon>Spermatophyta</taxon>
        <taxon>Magnoliopsida</taxon>
        <taxon>eudicotyledons</taxon>
        <taxon>Gunneridae</taxon>
        <taxon>Pentapetalae</taxon>
        <taxon>rosids</taxon>
        <taxon>malvids</taxon>
        <taxon>Malvales</taxon>
        <taxon>Malvaceae</taxon>
        <taxon>Malvoideae</taxon>
        <taxon>Gossypium</taxon>
    </lineage>
</organism>